<evidence type="ECO:0000256" key="2">
    <source>
        <dbReference type="SAM" id="SignalP"/>
    </source>
</evidence>
<keyword evidence="2" id="KW-0732">Signal</keyword>
<dbReference type="Gene3D" id="1.10.287.110">
    <property type="entry name" value="DnaJ domain"/>
    <property type="match status" value="1"/>
</dbReference>
<dbReference type="GO" id="GO:0030544">
    <property type="term" value="F:Hsp70 protein binding"/>
    <property type="evidence" value="ECO:0007669"/>
    <property type="project" value="TreeGrafter"/>
</dbReference>
<evidence type="ECO:0000256" key="1">
    <source>
        <dbReference type="SAM" id="MobiDB-lite"/>
    </source>
</evidence>
<dbReference type="InterPro" id="IPR036869">
    <property type="entry name" value="J_dom_sf"/>
</dbReference>
<sequence length="290" mass="33156">MMVQTSCERQRRSVASGMRKSQRRPMTMKPSSWISLVMLVSCLLMTITSAQQDPYADYVREVLEESQDANNDDPFEDPKPVRADPPQQGGKAKTPEEMKAQEQADRLAAAREKKFQSDLKKMNDEQKKKALQQKKKDAKVVRRILKAQANEDLYAVLGIRNWDIQIPSRKIAFNITIPALKLKQTSERDIKRAFRKQSRVTHPDKNRDGRAQEAFIAVDEAAMVLTDSAARKEYDAHFRKLQAKRREKTMAAFNKVLAVVRSALNNVMWVFRKVIAPFATPIVILCALII</sequence>
<accession>A0A7R9WQ02</accession>
<organism evidence="4">
    <name type="scientific">Craspedostauros australis</name>
    <dbReference type="NCBI Taxonomy" id="1486917"/>
    <lineage>
        <taxon>Eukaryota</taxon>
        <taxon>Sar</taxon>
        <taxon>Stramenopiles</taxon>
        <taxon>Ochrophyta</taxon>
        <taxon>Bacillariophyta</taxon>
        <taxon>Bacillariophyceae</taxon>
        <taxon>Bacillariophycidae</taxon>
        <taxon>Naviculales</taxon>
        <taxon>Naviculaceae</taxon>
        <taxon>Craspedostauros</taxon>
    </lineage>
</organism>
<feature type="signal peptide" evidence="2">
    <location>
        <begin position="1"/>
        <end position="50"/>
    </location>
</feature>
<dbReference type="CDD" id="cd06257">
    <property type="entry name" value="DnaJ"/>
    <property type="match status" value="1"/>
</dbReference>
<feature type="chain" id="PRO_5031561279" description="J domain-containing protein" evidence="2">
    <location>
        <begin position="51"/>
        <end position="290"/>
    </location>
</feature>
<feature type="domain" description="J" evidence="3">
    <location>
        <begin position="152"/>
        <end position="238"/>
    </location>
</feature>
<dbReference type="SMART" id="SM00271">
    <property type="entry name" value="DnaJ"/>
    <property type="match status" value="1"/>
</dbReference>
<dbReference type="GO" id="GO:0071218">
    <property type="term" value="P:cellular response to misfolded protein"/>
    <property type="evidence" value="ECO:0007669"/>
    <property type="project" value="TreeGrafter"/>
</dbReference>
<dbReference type="PANTHER" id="PTHR43908">
    <property type="entry name" value="AT29763P-RELATED"/>
    <property type="match status" value="1"/>
</dbReference>
<dbReference type="InterPro" id="IPR051100">
    <property type="entry name" value="DnaJ_subfamily_B/C"/>
</dbReference>
<name>A0A7R9WQ02_9STRA</name>
<reference evidence="4" key="1">
    <citation type="submission" date="2021-01" db="EMBL/GenBank/DDBJ databases">
        <authorList>
            <person name="Corre E."/>
            <person name="Pelletier E."/>
            <person name="Niang G."/>
            <person name="Scheremetjew M."/>
            <person name="Finn R."/>
            <person name="Kale V."/>
            <person name="Holt S."/>
            <person name="Cochrane G."/>
            <person name="Meng A."/>
            <person name="Brown T."/>
            <person name="Cohen L."/>
        </authorList>
    </citation>
    <scope>NUCLEOTIDE SEQUENCE</scope>
    <source>
        <strain evidence="4">CCMP3328</strain>
    </source>
</reference>
<feature type="compositionally biased region" description="Basic and acidic residues" evidence="1">
    <location>
        <begin position="93"/>
        <end position="134"/>
    </location>
</feature>
<dbReference type="GO" id="GO:0005789">
    <property type="term" value="C:endoplasmic reticulum membrane"/>
    <property type="evidence" value="ECO:0007669"/>
    <property type="project" value="TreeGrafter"/>
</dbReference>
<proteinExistence type="predicted"/>
<dbReference type="AlphaFoldDB" id="A0A7R9WQ02"/>
<dbReference type="EMBL" id="HBEF01003217">
    <property type="protein sequence ID" value="CAD8329948.1"/>
    <property type="molecule type" value="Transcribed_RNA"/>
</dbReference>
<dbReference type="Pfam" id="PF00226">
    <property type="entry name" value="DnaJ"/>
    <property type="match status" value="1"/>
</dbReference>
<gene>
    <name evidence="4" type="ORF">CAUS1442_LOCUS2046</name>
</gene>
<dbReference type="PROSITE" id="PS50076">
    <property type="entry name" value="DNAJ_2"/>
    <property type="match status" value="1"/>
</dbReference>
<feature type="region of interest" description="Disordered" evidence="1">
    <location>
        <begin position="1"/>
        <end position="28"/>
    </location>
</feature>
<evidence type="ECO:0000313" key="4">
    <source>
        <dbReference type="EMBL" id="CAD8329948.1"/>
    </source>
</evidence>
<feature type="region of interest" description="Disordered" evidence="1">
    <location>
        <begin position="66"/>
        <end position="134"/>
    </location>
</feature>
<feature type="compositionally biased region" description="Acidic residues" evidence="1">
    <location>
        <begin position="66"/>
        <end position="75"/>
    </location>
</feature>
<dbReference type="InterPro" id="IPR001623">
    <property type="entry name" value="DnaJ_domain"/>
</dbReference>
<protein>
    <recommendedName>
        <fullName evidence="3">J domain-containing protein</fullName>
    </recommendedName>
</protein>
<dbReference type="SUPFAM" id="SSF46565">
    <property type="entry name" value="Chaperone J-domain"/>
    <property type="match status" value="1"/>
</dbReference>
<dbReference type="PANTHER" id="PTHR43908:SF3">
    <property type="entry name" value="AT29763P-RELATED"/>
    <property type="match status" value="1"/>
</dbReference>
<evidence type="ECO:0000259" key="3">
    <source>
        <dbReference type="PROSITE" id="PS50076"/>
    </source>
</evidence>